<reference evidence="3" key="1">
    <citation type="submission" date="2017-09" db="EMBL/GenBank/DDBJ databases">
        <title>Complete Genome Sequence of ansamitocin-producing Bacterium Actinosynnema pretiosum X47.</title>
        <authorList>
            <person name="Cao G."/>
            <person name="Zong G."/>
            <person name="Zhong C."/>
            <person name="Fu J."/>
        </authorList>
    </citation>
    <scope>NUCLEOTIDE SEQUENCE [LARGE SCALE GENOMIC DNA]</scope>
    <source>
        <strain evidence="3">X47</strain>
    </source>
</reference>
<keyword evidence="4" id="KW-1185">Reference proteome</keyword>
<name>A0A290ZAQ0_9PSEU</name>
<gene>
    <name evidence="3" type="ORF">CNX65_24840</name>
</gene>
<organism evidence="3 4">
    <name type="scientific">Actinosynnema pretiosum</name>
    <dbReference type="NCBI Taxonomy" id="42197"/>
    <lineage>
        <taxon>Bacteria</taxon>
        <taxon>Bacillati</taxon>
        <taxon>Actinomycetota</taxon>
        <taxon>Actinomycetes</taxon>
        <taxon>Pseudonocardiales</taxon>
        <taxon>Pseudonocardiaceae</taxon>
        <taxon>Actinosynnema</taxon>
    </lineage>
</organism>
<feature type="domain" description="DUF397" evidence="2">
    <location>
        <begin position="6"/>
        <end position="70"/>
    </location>
</feature>
<feature type="compositionally biased region" description="Basic residues" evidence="1">
    <location>
        <begin position="1"/>
        <end position="11"/>
    </location>
</feature>
<evidence type="ECO:0000313" key="4">
    <source>
        <dbReference type="Proteomes" id="UP000218505"/>
    </source>
</evidence>
<feature type="region of interest" description="Disordered" evidence="1">
    <location>
        <begin position="1"/>
        <end position="44"/>
    </location>
</feature>
<sequence length="71" mass="7264">MGGTVRWRRSSRSGPDNNCAEVARVGDGRGDGGSGDGGRGGVLVRDSKCPDGGVLEFPGASWAGFLASLRR</sequence>
<feature type="compositionally biased region" description="Gly residues" evidence="1">
    <location>
        <begin position="31"/>
        <end position="41"/>
    </location>
</feature>
<dbReference type="InterPro" id="IPR007278">
    <property type="entry name" value="DUF397"/>
</dbReference>
<proteinExistence type="predicted"/>
<dbReference type="Pfam" id="PF04149">
    <property type="entry name" value="DUF397"/>
    <property type="match status" value="1"/>
</dbReference>
<dbReference type="EMBL" id="CP023445">
    <property type="protein sequence ID" value="ATE56101.1"/>
    <property type="molecule type" value="Genomic_DNA"/>
</dbReference>
<protein>
    <submittedName>
        <fullName evidence="3">DUF397 domain-containing protein</fullName>
    </submittedName>
</protein>
<accession>A0A290ZAQ0</accession>
<dbReference type="Proteomes" id="UP000218505">
    <property type="component" value="Chromosome"/>
</dbReference>
<dbReference type="AlphaFoldDB" id="A0A290ZAQ0"/>
<dbReference type="RefSeq" id="WP_096495923.1">
    <property type="nucleotide sequence ID" value="NZ_CP023445.1"/>
</dbReference>
<evidence type="ECO:0000259" key="2">
    <source>
        <dbReference type="Pfam" id="PF04149"/>
    </source>
</evidence>
<evidence type="ECO:0000313" key="3">
    <source>
        <dbReference type="EMBL" id="ATE56101.1"/>
    </source>
</evidence>
<evidence type="ECO:0000256" key="1">
    <source>
        <dbReference type="SAM" id="MobiDB-lite"/>
    </source>
</evidence>
<dbReference type="KEGG" id="apre:CNX65_24840"/>